<organism evidence="3 4">
    <name type="scientific">Actinidia rufa</name>
    <dbReference type="NCBI Taxonomy" id="165716"/>
    <lineage>
        <taxon>Eukaryota</taxon>
        <taxon>Viridiplantae</taxon>
        <taxon>Streptophyta</taxon>
        <taxon>Embryophyta</taxon>
        <taxon>Tracheophyta</taxon>
        <taxon>Spermatophyta</taxon>
        <taxon>Magnoliopsida</taxon>
        <taxon>eudicotyledons</taxon>
        <taxon>Gunneridae</taxon>
        <taxon>Pentapetalae</taxon>
        <taxon>asterids</taxon>
        <taxon>Ericales</taxon>
        <taxon>Actinidiaceae</taxon>
        <taxon>Actinidia</taxon>
    </lineage>
</organism>
<dbReference type="OrthoDB" id="1724124at2759"/>
<dbReference type="AlphaFoldDB" id="A0A7J0ER40"/>
<dbReference type="InterPro" id="IPR039926">
    <property type="entry name" value="Egg_app_1"/>
</dbReference>
<dbReference type="PANTHER" id="PTHR33333">
    <property type="entry name" value="ERYTHROCYTE MEMBRANE PROTEIN 1-LIKE"/>
    <property type="match status" value="1"/>
</dbReference>
<evidence type="ECO:0008006" key="5">
    <source>
        <dbReference type="Google" id="ProtNLM"/>
    </source>
</evidence>
<comment type="caution">
    <text evidence="3">The sequence shown here is derived from an EMBL/GenBank/DDBJ whole genome shotgun (WGS) entry which is preliminary data.</text>
</comment>
<dbReference type="PANTHER" id="PTHR33333:SF32">
    <property type="entry name" value="PSAD1"/>
    <property type="match status" value="1"/>
</dbReference>
<keyword evidence="2" id="KW-0812">Transmembrane</keyword>
<evidence type="ECO:0000256" key="2">
    <source>
        <dbReference type="SAM" id="Phobius"/>
    </source>
</evidence>
<accession>A0A7J0ER40</accession>
<sequence length="83" mass="9044">MGNGESAQPRAAREEEDLAHKETAKTALAVAGAMLLGWGLSKIVTGSGEKSGRKKMKAPGKDSFIYRDDFERDPAGYFRSLRK</sequence>
<reference evidence="3 4" key="1">
    <citation type="submission" date="2019-07" db="EMBL/GenBank/DDBJ databases">
        <title>De Novo Assembly of kiwifruit Actinidia rufa.</title>
        <authorList>
            <person name="Sugita-Konishi S."/>
            <person name="Sato K."/>
            <person name="Mori E."/>
            <person name="Abe Y."/>
            <person name="Kisaki G."/>
            <person name="Hamano K."/>
            <person name="Suezawa K."/>
            <person name="Otani M."/>
            <person name="Fukuda T."/>
            <person name="Manabe T."/>
            <person name="Gomi K."/>
            <person name="Tabuchi M."/>
            <person name="Akimitsu K."/>
            <person name="Kataoka I."/>
        </authorList>
    </citation>
    <scope>NUCLEOTIDE SEQUENCE [LARGE SCALE GENOMIC DNA]</scope>
    <source>
        <strain evidence="4">cv. Fuchu</strain>
    </source>
</reference>
<keyword evidence="2" id="KW-0472">Membrane</keyword>
<evidence type="ECO:0000313" key="4">
    <source>
        <dbReference type="Proteomes" id="UP000585474"/>
    </source>
</evidence>
<name>A0A7J0ER40_9ERIC</name>
<gene>
    <name evidence="3" type="ORF">Acr_06g0007000</name>
</gene>
<keyword evidence="4" id="KW-1185">Reference proteome</keyword>
<proteinExistence type="predicted"/>
<evidence type="ECO:0000256" key="1">
    <source>
        <dbReference type="SAM" id="MobiDB-lite"/>
    </source>
</evidence>
<evidence type="ECO:0000313" key="3">
    <source>
        <dbReference type="EMBL" id="GFY88760.1"/>
    </source>
</evidence>
<feature type="region of interest" description="Disordered" evidence="1">
    <location>
        <begin position="1"/>
        <end position="22"/>
    </location>
</feature>
<feature type="transmembrane region" description="Helical" evidence="2">
    <location>
        <begin position="26"/>
        <end position="45"/>
    </location>
</feature>
<keyword evidence="2" id="KW-1133">Transmembrane helix</keyword>
<dbReference type="Proteomes" id="UP000585474">
    <property type="component" value="Unassembled WGS sequence"/>
</dbReference>
<protein>
    <recommendedName>
        <fullName evidence="5">Transmembrane protein</fullName>
    </recommendedName>
</protein>
<dbReference type="EMBL" id="BJWL01000006">
    <property type="protein sequence ID" value="GFY88760.1"/>
    <property type="molecule type" value="Genomic_DNA"/>
</dbReference>